<dbReference type="SUPFAM" id="SSF47413">
    <property type="entry name" value="lambda repressor-like DNA-binding domains"/>
    <property type="match status" value="1"/>
</dbReference>
<dbReference type="Proteomes" id="UP000640725">
    <property type="component" value="Unassembled WGS sequence"/>
</dbReference>
<sequence length="101" mass="11356">MSQNQVPEIIQGHTNVFEDLGFAPEEALNLKIRADLMLTIKHFIQAKGWTQKQAAVFFGETQPRISDLMNGDIERFSIDKLVIMIAKAGMDIRVEVNIKAA</sequence>
<protein>
    <submittedName>
        <fullName evidence="2">XRE family transcriptional regulator</fullName>
    </submittedName>
</protein>
<comment type="caution">
    <text evidence="2">The sequence shown here is derived from an EMBL/GenBank/DDBJ whole genome shotgun (WGS) entry which is preliminary data.</text>
</comment>
<name>A0ABR9UDW9_9CYAN</name>
<dbReference type="InterPro" id="IPR001387">
    <property type="entry name" value="Cro/C1-type_HTH"/>
</dbReference>
<dbReference type="EMBL" id="JADEWU010000036">
    <property type="protein sequence ID" value="MBE9144628.1"/>
    <property type="molecule type" value="Genomic_DNA"/>
</dbReference>
<evidence type="ECO:0000259" key="1">
    <source>
        <dbReference type="Pfam" id="PF13744"/>
    </source>
</evidence>
<accession>A0ABR9UDW9</accession>
<dbReference type="Pfam" id="PF13744">
    <property type="entry name" value="HTH_37"/>
    <property type="match status" value="1"/>
</dbReference>
<proteinExistence type="predicted"/>
<keyword evidence="3" id="KW-1185">Reference proteome</keyword>
<dbReference type="InterPro" id="IPR039554">
    <property type="entry name" value="HigA2-like_HTH"/>
</dbReference>
<dbReference type="CDD" id="cd00093">
    <property type="entry name" value="HTH_XRE"/>
    <property type="match status" value="1"/>
</dbReference>
<evidence type="ECO:0000313" key="2">
    <source>
        <dbReference type="EMBL" id="MBE9144628.1"/>
    </source>
</evidence>
<gene>
    <name evidence="2" type="ORF">IQ236_15565</name>
</gene>
<organism evidence="2 3">
    <name type="scientific">Planktothrix mougeotii LEGE 06226</name>
    <dbReference type="NCBI Taxonomy" id="1828728"/>
    <lineage>
        <taxon>Bacteria</taxon>
        <taxon>Bacillati</taxon>
        <taxon>Cyanobacteriota</taxon>
        <taxon>Cyanophyceae</taxon>
        <taxon>Oscillatoriophycideae</taxon>
        <taxon>Oscillatoriales</taxon>
        <taxon>Microcoleaceae</taxon>
        <taxon>Planktothrix</taxon>
    </lineage>
</organism>
<feature type="domain" description="HigA2-like helix-turn-helix" evidence="1">
    <location>
        <begin position="16"/>
        <end position="97"/>
    </location>
</feature>
<dbReference type="InterPro" id="IPR010982">
    <property type="entry name" value="Lambda_DNA-bd_dom_sf"/>
</dbReference>
<dbReference type="RefSeq" id="WP_193870103.1">
    <property type="nucleotide sequence ID" value="NZ_JADEWU010000036.1"/>
</dbReference>
<dbReference type="Gene3D" id="1.10.260.40">
    <property type="entry name" value="lambda repressor-like DNA-binding domains"/>
    <property type="match status" value="1"/>
</dbReference>
<reference evidence="2 3" key="1">
    <citation type="submission" date="2020-10" db="EMBL/GenBank/DDBJ databases">
        <authorList>
            <person name="Castelo-Branco R."/>
            <person name="Eusebio N."/>
            <person name="Adriana R."/>
            <person name="Vieira A."/>
            <person name="Brugerolle De Fraissinette N."/>
            <person name="Rezende De Castro R."/>
            <person name="Schneider M.P."/>
            <person name="Vasconcelos V."/>
            <person name="Leao P.N."/>
        </authorList>
    </citation>
    <scope>NUCLEOTIDE SEQUENCE [LARGE SCALE GENOMIC DNA]</scope>
    <source>
        <strain evidence="2 3">LEGE 06226</strain>
    </source>
</reference>
<evidence type="ECO:0000313" key="3">
    <source>
        <dbReference type="Proteomes" id="UP000640725"/>
    </source>
</evidence>